<keyword evidence="2" id="KW-1185">Reference proteome</keyword>
<dbReference type="Proteomes" id="UP000322545">
    <property type="component" value="Unassembled WGS sequence"/>
</dbReference>
<evidence type="ECO:0000313" key="1">
    <source>
        <dbReference type="EMBL" id="SHM70499.1"/>
    </source>
</evidence>
<dbReference type="AlphaFoldDB" id="A0A1M7KXW2"/>
<dbReference type="EMBL" id="FRCB01000012">
    <property type="protein sequence ID" value="SHM70499.1"/>
    <property type="molecule type" value="Genomic_DNA"/>
</dbReference>
<proteinExistence type="predicted"/>
<name>A0A1M7KXW2_9RHOB</name>
<dbReference type="RefSeq" id="WP_188130024.1">
    <property type="nucleotide sequence ID" value="NZ_FRCB01000012.1"/>
</dbReference>
<reference evidence="1 2" key="1">
    <citation type="submission" date="2016-11" db="EMBL/GenBank/DDBJ databases">
        <authorList>
            <person name="Varghese N."/>
            <person name="Submissions S."/>
        </authorList>
    </citation>
    <scope>NUCLEOTIDE SEQUENCE [LARGE SCALE GENOMIC DNA]</scope>
    <source>
        <strain evidence="1 2">DSM 28249</strain>
    </source>
</reference>
<protein>
    <submittedName>
        <fullName evidence="1">Uncharacterized protein</fullName>
    </submittedName>
</protein>
<sequence length="59" mass="6723">MTTSDDERPTIQITMDEGTFLLVQAVLELERGEVVDPDEIEDKILAAIKYLGTDRRKEN</sequence>
<evidence type="ECO:0000313" key="2">
    <source>
        <dbReference type="Proteomes" id="UP000322545"/>
    </source>
</evidence>
<organism evidence="1 2">
    <name type="scientific">Roseovarius litoreus</name>
    <dbReference type="NCBI Taxonomy" id="1155722"/>
    <lineage>
        <taxon>Bacteria</taxon>
        <taxon>Pseudomonadati</taxon>
        <taxon>Pseudomonadota</taxon>
        <taxon>Alphaproteobacteria</taxon>
        <taxon>Rhodobacterales</taxon>
        <taxon>Roseobacteraceae</taxon>
        <taxon>Roseovarius</taxon>
    </lineage>
</organism>
<accession>A0A1M7KXW2</accession>
<gene>
    <name evidence="1" type="ORF">SAMN05443432_11269</name>
</gene>